<dbReference type="Proteomes" id="UP001059380">
    <property type="component" value="Chromosome"/>
</dbReference>
<reference evidence="1" key="1">
    <citation type="submission" date="2021-04" db="EMBL/GenBank/DDBJ databases">
        <title>Phylogenetic analysis of Acidobacteriaceae.</title>
        <authorList>
            <person name="Qiu L."/>
            <person name="Zhang Q."/>
        </authorList>
    </citation>
    <scope>NUCLEOTIDE SEQUENCE</scope>
    <source>
        <strain evidence="1">DSM 25168</strain>
    </source>
</reference>
<keyword evidence="2" id="KW-1185">Reference proteome</keyword>
<accession>A0A9J7BU73</accession>
<dbReference type="AlphaFoldDB" id="A0A9J7BU73"/>
<proteinExistence type="predicted"/>
<dbReference type="EMBL" id="CP093313">
    <property type="protein sequence ID" value="UWZ85290.1"/>
    <property type="molecule type" value="Genomic_DNA"/>
</dbReference>
<sequence>MLLGVIEMSGTVPKSMAFHLKDPCGVNAHVIKEICGKIGLWDWKRERFQ</sequence>
<evidence type="ECO:0000313" key="2">
    <source>
        <dbReference type="Proteomes" id="UP001059380"/>
    </source>
</evidence>
<gene>
    <name evidence="1" type="ORF">MOP44_04960</name>
</gene>
<name>A0A9J7BU73_9BACT</name>
<dbReference type="RefSeq" id="WP_260794808.1">
    <property type="nucleotide sequence ID" value="NZ_CP093313.1"/>
</dbReference>
<protein>
    <submittedName>
        <fullName evidence="1">Uncharacterized protein</fullName>
    </submittedName>
</protein>
<organism evidence="1 2">
    <name type="scientific">Occallatibacter riparius</name>
    <dbReference type="NCBI Taxonomy" id="1002689"/>
    <lineage>
        <taxon>Bacteria</taxon>
        <taxon>Pseudomonadati</taxon>
        <taxon>Acidobacteriota</taxon>
        <taxon>Terriglobia</taxon>
        <taxon>Terriglobales</taxon>
        <taxon>Acidobacteriaceae</taxon>
        <taxon>Occallatibacter</taxon>
    </lineage>
</organism>
<evidence type="ECO:0000313" key="1">
    <source>
        <dbReference type="EMBL" id="UWZ85290.1"/>
    </source>
</evidence>
<dbReference type="KEGG" id="orp:MOP44_04960"/>